<dbReference type="InterPro" id="IPR052419">
    <property type="entry name" value="5_3-deoxyribonucleotidase-like"/>
</dbReference>
<accession>A0A0J1ISA7</accession>
<evidence type="ECO:0000256" key="1">
    <source>
        <dbReference type="ARBA" id="ARBA00009589"/>
    </source>
</evidence>
<comment type="similarity">
    <text evidence="1 3">Belongs to the 5'(3')-deoxyribonucleotidase family.</text>
</comment>
<dbReference type="GO" id="GO:0009264">
    <property type="term" value="P:deoxyribonucleotide catabolic process"/>
    <property type="evidence" value="ECO:0007669"/>
    <property type="project" value="InterPro"/>
</dbReference>
<dbReference type="Gene3D" id="3.40.50.1000">
    <property type="entry name" value="HAD superfamily/HAD-like"/>
    <property type="match status" value="1"/>
</dbReference>
<name>A0A0J1ISA7_9FIRM</name>
<reference evidence="5 6" key="1">
    <citation type="submission" date="2015-06" db="EMBL/GenBank/DDBJ databases">
        <title>Draft genome of the moderately acidophilic sulfate reducer Candidatus Desulfosporosinus acididurans strain M1.</title>
        <authorList>
            <person name="Poehlein A."/>
            <person name="Petzsch P."/>
            <person name="Johnson B.D."/>
            <person name="Schloemann M."/>
            <person name="Daniel R."/>
            <person name="Muehling M."/>
        </authorList>
    </citation>
    <scope>NUCLEOTIDE SEQUENCE [LARGE SCALE GENOMIC DNA]</scope>
    <source>
        <strain evidence="5 6">M1</strain>
    </source>
</reference>
<evidence type="ECO:0000256" key="3">
    <source>
        <dbReference type="PIRNR" id="PIRNR021362"/>
    </source>
</evidence>
<organism evidence="5 6">
    <name type="scientific">Desulfosporosinus acididurans</name>
    <dbReference type="NCBI Taxonomy" id="476652"/>
    <lineage>
        <taxon>Bacteria</taxon>
        <taxon>Bacillati</taxon>
        <taxon>Bacillota</taxon>
        <taxon>Clostridia</taxon>
        <taxon>Eubacteriales</taxon>
        <taxon>Desulfitobacteriaceae</taxon>
        <taxon>Desulfosporosinus</taxon>
    </lineage>
</organism>
<evidence type="ECO:0000313" key="5">
    <source>
        <dbReference type="EMBL" id="KLU67541.1"/>
    </source>
</evidence>
<feature type="active site" description="Proton donor" evidence="4">
    <location>
        <position position="8"/>
    </location>
</feature>
<evidence type="ECO:0000256" key="4">
    <source>
        <dbReference type="PIRSR" id="PIRSR610708-1"/>
    </source>
</evidence>
<dbReference type="AlphaFoldDB" id="A0A0J1ISA7"/>
<dbReference type="PATRIC" id="fig|476652.3.peg.771"/>
<dbReference type="Proteomes" id="UP000036356">
    <property type="component" value="Unassembled WGS sequence"/>
</dbReference>
<protein>
    <recommendedName>
        <fullName evidence="3">Nucleotidase</fullName>
        <ecNumber evidence="3">3.1.3.-</ecNumber>
    </recommendedName>
</protein>
<feature type="active site" description="Nucleophile" evidence="4">
    <location>
        <position position="6"/>
    </location>
</feature>
<keyword evidence="2 3" id="KW-0378">Hydrolase</keyword>
<dbReference type="RefSeq" id="WP_047808667.1">
    <property type="nucleotide sequence ID" value="NZ_LDZY01000002.1"/>
</dbReference>
<proteinExistence type="inferred from homology"/>
<keyword evidence="6" id="KW-1185">Reference proteome</keyword>
<dbReference type="SUPFAM" id="SSF56784">
    <property type="entry name" value="HAD-like"/>
    <property type="match status" value="1"/>
</dbReference>
<gene>
    <name evidence="5" type="ORF">DEAC_c07540</name>
</gene>
<dbReference type="EMBL" id="LDZY01000002">
    <property type="protein sequence ID" value="KLU67541.1"/>
    <property type="molecule type" value="Genomic_DNA"/>
</dbReference>
<dbReference type="EC" id="3.1.3.-" evidence="3"/>
<evidence type="ECO:0000313" key="6">
    <source>
        <dbReference type="Proteomes" id="UP000036356"/>
    </source>
</evidence>
<dbReference type="InterPro" id="IPR009206">
    <property type="entry name" value="Nucleotidase_putative"/>
</dbReference>
<dbReference type="InterPro" id="IPR010708">
    <property type="entry name" value="5'(3')-deoxyribonucleotidase"/>
</dbReference>
<dbReference type="Pfam" id="PF06941">
    <property type="entry name" value="NT5C"/>
    <property type="match status" value="1"/>
</dbReference>
<dbReference type="PIRSF" id="PIRSF021362">
    <property type="entry name" value="UCP021362_HAD"/>
    <property type="match status" value="1"/>
</dbReference>
<comment type="caution">
    <text evidence="5">The sequence shown here is derived from an EMBL/GenBank/DDBJ whole genome shotgun (WGS) entry which is preliminary data.</text>
</comment>
<dbReference type="InterPro" id="IPR023214">
    <property type="entry name" value="HAD_sf"/>
</dbReference>
<dbReference type="InterPro" id="IPR036412">
    <property type="entry name" value="HAD-like_sf"/>
</dbReference>
<dbReference type="GO" id="GO:0008253">
    <property type="term" value="F:5'-nucleotidase activity"/>
    <property type="evidence" value="ECO:0007669"/>
    <property type="project" value="InterPro"/>
</dbReference>
<dbReference type="PANTHER" id="PTHR35134">
    <property type="entry name" value="NUCLEOTIDASE YQFW-RELATED"/>
    <property type="match status" value="1"/>
</dbReference>
<dbReference type="PANTHER" id="PTHR35134:SF2">
    <property type="entry name" value="NUCLEOTIDASE YQFW-RELATED"/>
    <property type="match status" value="1"/>
</dbReference>
<dbReference type="STRING" id="476652.DEAC_c07540"/>
<evidence type="ECO:0000256" key="2">
    <source>
        <dbReference type="ARBA" id="ARBA00022801"/>
    </source>
</evidence>
<sequence>MRIGVDIDGVVSDSYPYWMQELNQYFGKDVKTITNYDMHRDFEVPRSDMNDFFVGNAERLLFMPNIVAGAKEGIEALIKEGHEIIYVTARTPEEKDVTIRWLAKSEIPHEHVLFSGFNSKVNLVKEWGIEAFIEDYHVNAQEIAAIGVPVFLLTTSYNLNYEELSQSIKRCRSWKEIVEGIRELKGPLKG</sequence>